<feature type="transmembrane region" description="Helical" evidence="1">
    <location>
        <begin position="6"/>
        <end position="22"/>
    </location>
</feature>
<keyword evidence="1" id="KW-1133">Transmembrane helix</keyword>
<proteinExistence type="predicted"/>
<evidence type="ECO:0000313" key="2">
    <source>
        <dbReference type="EMBL" id="AOZ88999.1"/>
    </source>
</evidence>
<evidence type="ECO:0000256" key="1">
    <source>
        <dbReference type="SAM" id="Phobius"/>
    </source>
</evidence>
<name>A0AAC9IKL8_9BACI</name>
<keyword evidence="1" id="KW-0472">Membrane</keyword>
<accession>A0AAC9IKL8</accession>
<feature type="transmembrane region" description="Helical" evidence="1">
    <location>
        <begin position="42"/>
        <end position="59"/>
    </location>
</feature>
<gene>
    <name evidence="2" type="ORF">BK049_10090</name>
</gene>
<evidence type="ECO:0000313" key="3">
    <source>
        <dbReference type="Proteomes" id="UP000177709"/>
    </source>
</evidence>
<dbReference type="KEGG" id="bxi:BK049_10090"/>
<dbReference type="EMBL" id="CP017786">
    <property type="protein sequence ID" value="AOZ88999.1"/>
    <property type="molecule type" value="Genomic_DNA"/>
</dbReference>
<keyword evidence="1" id="KW-0812">Transmembrane</keyword>
<dbReference type="Proteomes" id="UP000177709">
    <property type="component" value="Chromosome"/>
</dbReference>
<reference evidence="2 3" key="1">
    <citation type="submission" date="2016-10" db="EMBL/GenBank/DDBJ databases">
        <title>Whole genome sequence of hyper active fibrinolysis bacterium Bacillus pumilus strain VV3 isolated from fermented rice.</title>
        <authorList>
            <person name="Mariadas V.A."/>
            <person name="Vijayaraghavan P."/>
            <person name="Dhandapani V."/>
        </authorList>
    </citation>
    <scope>NUCLEOTIDE SEQUENCE [LARGE SCALE GENOMIC DNA]</scope>
    <source>
        <strain evidence="2 3">VV3</strain>
    </source>
</reference>
<dbReference type="AlphaFoldDB" id="A0AAC9IKL8"/>
<protein>
    <submittedName>
        <fullName evidence="2">Uncharacterized protein</fullName>
    </submittedName>
</protein>
<sequence>MTTTTTLGIVTMVIWILVSAELSKNSKKDNDQKENSRRKLIVFMFAGIVLTIAVVISLFQKL</sequence>
<organism evidence="2 3">
    <name type="scientific">Bacillus xiamenensis</name>
    <dbReference type="NCBI Taxonomy" id="1178537"/>
    <lineage>
        <taxon>Bacteria</taxon>
        <taxon>Bacillati</taxon>
        <taxon>Bacillota</taxon>
        <taxon>Bacilli</taxon>
        <taxon>Bacillales</taxon>
        <taxon>Bacillaceae</taxon>
        <taxon>Bacillus</taxon>
    </lineage>
</organism>